<dbReference type="Gene3D" id="1.10.530.10">
    <property type="match status" value="1"/>
</dbReference>
<accession>A0A545U9C1</accession>
<dbReference type="NCBIfam" id="TIGR02283">
    <property type="entry name" value="MltB_2"/>
    <property type="match status" value="1"/>
</dbReference>
<dbReference type="InterPro" id="IPR031304">
    <property type="entry name" value="SLT_2"/>
</dbReference>
<evidence type="ECO:0000256" key="2">
    <source>
        <dbReference type="SAM" id="SignalP"/>
    </source>
</evidence>
<keyword evidence="2" id="KW-0732">Signal</keyword>
<comment type="caution">
    <text evidence="5">The sequence shown here is derived from an EMBL/GenBank/DDBJ whole genome shotgun (WGS) entry which is preliminary data.</text>
</comment>
<name>A0A545U9C1_9GAMM</name>
<protein>
    <submittedName>
        <fullName evidence="5">Lytic murein transglycosylase</fullName>
    </submittedName>
</protein>
<dbReference type="RefSeq" id="WP_142902224.1">
    <property type="nucleotide sequence ID" value="NZ_ML660087.1"/>
</dbReference>
<dbReference type="EMBL" id="VHSG01000002">
    <property type="protein sequence ID" value="TQV86072.1"/>
    <property type="molecule type" value="Genomic_DNA"/>
</dbReference>
<evidence type="ECO:0000256" key="1">
    <source>
        <dbReference type="SAM" id="MobiDB-lite"/>
    </source>
</evidence>
<dbReference type="InterPro" id="IPR036366">
    <property type="entry name" value="PGBDSf"/>
</dbReference>
<dbReference type="AlphaFoldDB" id="A0A545U9C1"/>
<feature type="signal peptide" evidence="2">
    <location>
        <begin position="1"/>
        <end position="23"/>
    </location>
</feature>
<evidence type="ECO:0000313" key="5">
    <source>
        <dbReference type="EMBL" id="TQV86072.1"/>
    </source>
</evidence>
<dbReference type="Pfam" id="PF01471">
    <property type="entry name" value="PG_binding_1"/>
    <property type="match status" value="1"/>
</dbReference>
<feature type="compositionally biased region" description="Acidic residues" evidence="1">
    <location>
        <begin position="414"/>
        <end position="425"/>
    </location>
</feature>
<dbReference type="GO" id="GO:0009253">
    <property type="term" value="P:peptidoglycan catabolic process"/>
    <property type="evidence" value="ECO:0007669"/>
    <property type="project" value="TreeGrafter"/>
</dbReference>
<dbReference type="Gene3D" id="1.10.8.350">
    <property type="entry name" value="Bacterial muramidase"/>
    <property type="match status" value="1"/>
</dbReference>
<sequence>MRIRCGKYFGVLFCALFPVSLFAASTPFEVCISSLQQQARAQGLSVRTVELLAQVSPVERVIELDRRQPEFNQSFADYLTRRVTADRVQRGRAQLRRHRSLLNRIAVDTGVPAHYLVAFWGLETNFGSFLGSMPVLDSLATLACDLRRSSYFTGELLAALEIVDRDEVTPQQMRGSWAGAFGHVQFMPSVFLRYAIDGDNDGRRDLWGSIPDAMASAGNYLANLGWQREERWGREVRLPEDFPYHMSGIDKPQPLANWRRLGVRTALNKPLATVDMQAALLLPAGSRGPAFLVYDNFHTIMGWNRSEFYALAVGRLADRIAGAGGLWRAPPADVPQLPRQAVQSLQTELVQRGLEPGKADGILGPATRAAIRAFQHDRGMLADGYPHPEVLRALGLENKDIENKGLENKGLEDAGAEDMDVEAADGEAANRKAVD</sequence>
<feature type="chain" id="PRO_5022108443" evidence="2">
    <location>
        <begin position="24"/>
        <end position="435"/>
    </location>
</feature>
<dbReference type="SUPFAM" id="SSF47090">
    <property type="entry name" value="PGBD-like"/>
    <property type="match status" value="1"/>
</dbReference>
<dbReference type="CDD" id="cd13399">
    <property type="entry name" value="Slt35-like"/>
    <property type="match status" value="1"/>
</dbReference>
<organism evidence="5 6">
    <name type="scientific">Exilibacterium tricleocarpae</name>
    <dbReference type="NCBI Taxonomy" id="2591008"/>
    <lineage>
        <taxon>Bacteria</taxon>
        <taxon>Pseudomonadati</taxon>
        <taxon>Pseudomonadota</taxon>
        <taxon>Gammaproteobacteria</taxon>
        <taxon>Cellvibrionales</taxon>
        <taxon>Cellvibrionaceae</taxon>
        <taxon>Exilibacterium</taxon>
    </lineage>
</organism>
<feature type="domain" description="Peptidoglycan binding-like" evidence="3">
    <location>
        <begin position="339"/>
        <end position="394"/>
    </location>
</feature>
<dbReference type="PANTHER" id="PTHR30163">
    <property type="entry name" value="MEMBRANE-BOUND LYTIC MUREIN TRANSGLYCOSYLASE B"/>
    <property type="match status" value="1"/>
</dbReference>
<dbReference type="FunFam" id="1.10.8.350:FF:000001">
    <property type="entry name" value="Lytic murein transglycosylase B"/>
    <property type="match status" value="1"/>
</dbReference>
<evidence type="ECO:0000313" key="6">
    <source>
        <dbReference type="Proteomes" id="UP000319732"/>
    </source>
</evidence>
<dbReference type="Proteomes" id="UP000319732">
    <property type="component" value="Unassembled WGS sequence"/>
</dbReference>
<gene>
    <name evidence="5" type="ORF">FKG94_00485</name>
</gene>
<keyword evidence="6" id="KW-1185">Reference proteome</keyword>
<dbReference type="SUPFAM" id="SSF53955">
    <property type="entry name" value="Lysozyme-like"/>
    <property type="match status" value="1"/>
</dbReference>
<dbReference type="InterPro" id="IPR036365">
    <property type="entry name" value="PGBD-like_sf"/>
</dbReference>
<dbReference type="InterPro" id="IPR023346">
    <property type="entry name" value="Lysozyme-like_dom_sf"/>
</dbReference>
<dbReference type="InterPro" id="IPR011970">
    <property type="entry name" value="MltB_2"/>
</dbReference>
<feature type="domain" description="Transglycosylase SLT" evidence="4">
    <location>
        <begin position="28"/>
        <end position="318"/>
    </location>
</feature>
<dbReference type="InterPro" id="IPR002477">
    <property type="entry name" value="Peptidoglycan-bd-like"/>
</dbReference>
<dbReference type="Gene3D" id="1.10.101.10">
    <property type="entry name" value="PGBD-like superfamily/PGBD"/>
    <property type="match status" value="1"/>
</dbReference>
<dbReference type="GO" id="GO:0008933">
    <property type="term" value="F:peptidoglycan lytic transglycosylase activity"/>
    <property type="evidence" value="ECO:0007669"/>
    <property type="project" value="TreeGrafter"/>
</dbReference>
<feature type="region of interest" description="Disordered" evidence="1">
    <location>
        <begin position="405"/>
        <end position="435"/>
    </location>
</feature>
<dbReference type="InterPro" id="IPR043426">
    <property type="entry name" value="MltB-like"/>
</dbReference>
<dbReference type="PANTHER" id="PTHR30163:SF8">
    <property type="entry name" value="LYTIC MUREIN TRANSGLYCOSYLASE"/>
    <property type="match status" value="1"/>
</dbReference>
<proteinExistence type="predicted"/>
<evidence type="ECO:0000259" key="4">
    <source>
        <dbReference type="Pfam" id="PF13406"/>
    </source>
</evidence>
<evidence type="ECO:0000259" key="3">
    <source>
        <dbReference type="Pfam" id="PF01471"/>
    </source>
</evidence>
<dbReference type="Pfam" id="PF13406">
    <property type="entry name" value="SLT_2"/>
    <property type="match status" value="1"/>
</dbReference>
<reference evidence="5 6" key="1">
    <citation type="submission" date="2019-06" db="EMBL/GenBank/DDBJ databases">
        <title>Whole genome sequence for Cellvibrionaceae sp. R142.</title>
        <authorList>
            <person name="Wang G."/>
        </authorList>
    </citation>
    <scope>NUCLEOTIDE SEQUENCE [LARGE SCALE GENOMIC DNA]</scope>
    <source>
        <strain evidence="5 6">R142</strain>
    </source>
</reference>
<dbReference type="OrthoDB" id="9772911at2"/>